<evidence type="ECO:0000313" key="2">
    <source>
        <dbReference type="EMBL" id="BAV33187.1"/>
    </source>
</evidence>
<keyword evidence="3" id="KW-1185">Reference proteome</keyword>
<dbReference type="PROSITE" id="PS50042">
    <property type="entry name" value="CNMP_BINDING_3"/>
    <property type="match status" value="1"/>
</dbReference>
<feature type="domain" description="Cyclic nucleotide-binding" evidence="1">
    <location>
        <begin position="287"/>
        <end position="393"/>
    </location>
</feature>
<dbReference type="InterPro" id="IPR000595">
    <property type="entry name" value="cNMP-bd_dom"/>
</dbReference>
<dbReference type="Proteomes" id="UP000243180">
    <property type="component" value="Chromosome"/>
</dbReference>
<gene>
    <name evidence="2" type="ORF">SCL_0867</name>
</gene>
<proteinExistence type="predicted"/>
<name>A0A1B4XEE7_9GAMM</name>
<dbReference type="KEGG" id="slim:SCL_0867"/>
<dbReference type="Gene3D" id="2.60.120.10">
    <property type="entry name" value="Jelly Rolls"/>
    <property type="match status" value="1"/>
</dbReference>
<accession>A0A1B4XEE7</accession>
<dbReference type="SUPFAM" id="SSF51206">
    <property type="entry name" value="cAMP-binding domain-like"/>
    <property type="match status" value="1"/>
</dbReference>
<evidence type="ECO:0000259" key="1">
    <source>
        <dbReference type="PROSITE" id="PS50042"/>
    </source>
</evidence>
<protein>
    <recommendedName>
        <fullName evidence="1">Cyclic nucleotide-binding domain-containing protein</fullName>
    </recommendedName>
</protein>
<dbReference type="AlphaFoldDB" id="A0A1B4XEE7"/>
<reference evidence="2 3" key="1">
    <citation type="submission" date="2015-05" db="EMBL/GenBank/DDBJ databases">
        <title>Complete genome sequence of a sulfur-oxidizing gammaproteobacterium strain HA5.</title>
        <authorList>
            <person name="Miura A."/>
            <person name="Kojima H."/>
            <person name="Fukui M."/>
        </authorList>
    </citation>
    <scope>NUCLEOTIDE SEQUENCE [LARGE SCALE GENOMIC DNA]</scope>
    <source>
        <strain evidence="2 3">HA5</strain>
    </source>
</reference>
<dbReference type="InterPro" id="IPR018490">
    <property type="entry name" value="cNMP-bd_dom_sf"/>
</dbReference>
<evidence type="ECO:0000313" key="3">
    <source>
        <dbReference type="Proteomes" id="UP000243180"/>
    </source>
</evidence>
<dbReference type="InterPro" id="IPR014710">
    <property type="entry name" value="RmlC-like_jellyroll"/>
</dbReference>
<dbReference type="EMBL" id="AP014879">
    <property type="protein sequence ID" value="BAV33187.1"/>
    <property type="molecule type" value="Genomic_DNA"/>
</dbReference>
<sequence>MEMATIKSFPGLIGFYVLTSDGELGVYDQHGKFVVDAKLTRAFADYNRRFLMSYLQNPEKGNFRLAIIHRTQEKRPWGSETLLLEKNIVRRLYPMTGTTELDLTVFQKKNREKSIYRGMEIFLEYKDTSTPDVPVYCPVLYDRGRTLDDYAANLDRPVTPADRETPVVEILNLLAGIPMGKRYTPEIGVLKEKIYQGIVKKGMRKSAEFTLIEDIRRNAVAATEKAVDDPYADVDKRAERQVTLNSKAGDADASHNANDNVLPRNIGSALMGRPEPAEPGTLKIFTRFRDMDHARLEALAGKCMVYRVPPGTPLLERGTNDSWNLYLIEGTVELVAADGMPKTIEGGTPTASNPISCLKPRMYTVSTLTRAAFLWIDDKLIDEVIKSTVESRRLGGAV</sequence>
<organism evidence="2 3">
    <name type="scientific">Sulfuricaulis limicola</name>
    <dbReference type="NCBI Taxonomy" id="1620215"/>
    <lineage>
        <taxon>Bacteria</taxon>
        <taxon>Pseudomonadati</taxon>
        <taxon>Pseudomonadota</taxon>
        <taxon>Gammaproteobacteria</taxon>
        <taxon>Acidiferrobacterales</taxon>
        <taxon>Acidiferrobacteraceae</taxon>
        <taxon>Sulfuricaulis</taxon>
    </lineage>
</organism>
<dbReference type="InParanoid" id="A0A1B4XEE7"/>